<evidence type="ECO:0000313" key="3">
    <source>
        <dbReference type="EMBL" id="CCF20798.1"/>
    </source>
</evidence>
<dbReference type="EMBL" id="FO082820">
    <property type="protein sequence ID" value="CCF20798.1"/>
    <property type="molecule type" value="Genomic_DNA"/>
</dbReference>
<reference evidence="3 4" key="1">
    <citation type="journal article" date="2013" name="Genome Biol. Evol.">
        <title>Life in an arsenic-containing gold mine: genome and physiology of the autotrophic arsenite-oxidizing bacterium rhizobium sp. NT-26.</title>
        <authorList>
            <person name="Andres J."/>
            <person name="Arsene-Ploetze F."/>
            <person name="Barbe V."/>
            <person name="Brochier-Armanet C."/>
            <person name="Cleiss-Arnold J."/>
            <person name="Coppee J.Y."/>
            <person name="Dillies M.A."/>
            <person name="Geist"/>
            <person name="L"/>
            <person name="Joublin A."/>
            <person name="Koechler S."/>
            <person name="Lassalle F."/>
            <person name="Marchal M."/>
            <person name="Medigue C."/>
            <person name="Muller D."/>
            <person name="Nesme X."/>
            <person name="Plewniak F."/>
            <person name="Proux C."/>
            <person name="Ramirez-Bahena M.H."/>
            <person name="Schenowitz C."/>
            <person name="Sismeiro O."/>
            <person name="Vallenet D."/>
            <person name="Santini J.M."/>
            <person name="Bertin P.N."/>
        </authorList>
    </citation>
    <scope>NUCLEOTIDE SEQUENCE [LARGE SCALE GENOMIC DNA]</scope>
    <source>
        <strain evidence="3 4">NT-26</strain>
    </source>
</reference>
<feature type="compositionally biased region" description="Polar residues" evidence="2">
    <location>
        <begin position="61"/>
        <end position="73"/>
    </location>
</feature>
<keyword evidence="1" id="KW-0175">Coiled coil</keyword>
<gene>
    <name evidence="3" type="ORF">NT26_3074</name>
</gene>
<feature type="compositionally biased region" description="Basic and acidic residues" evidence="2">
    <location>
        <begin position="48"/>
        <end position="57"/>
    </location>
</feature>
<accession>L0NI67</accession>
<keyword evidence="4" id="KW-1185">Reference proteome</keyword>
<proteinExistence type="predicted"/>
<feature type="coiled-coil region" evidence="1">
    <location>
        <begin position="19"/>
        <end position="46"/>
    </location>
</feature>
<protein>
    <submittedName>
        <fullName evidence="3">Uncharacterized protein</fullName>
    </submittedName>
</protein>
<organism evidence="3 4">
    <name type="scientific">Pseudorhizobium banfieldiae</name>
    <dbReference type="NCBI Taxonomy" id="1125847"/>
    <lineage>
        <taxon>Bacteria</taxon>
        <taxon>Pseudomonadati</taxon>
        <taxon>Pseudomonadota</taxon>
        <taxon>Alphaproteobacteria</taxon>
        <taxon>Hyphomicrobiales</taxon>
        <taxon>Rhizobiaceae</taxon>
        <taxon>Rhizobium/Agrobacterium group</taxon>
        <taxon>Pseudorhizobium</taxon>
    </lineage>
</organism>
<evidence type="ECO:0000256" key="1">
    <source>
        <dbReference type="SAM" id="Coils"/>
    </source>
</evidence>
<dbReference type="AlphaFoldDB" id="L0NI67"/>
<evidence type="ECO:0000313" key="4">
    <source>
        <dbReference type="Proteomes" id="UP000010792"/>
    </source>
</evidence>
<dbReference type="Proteomes" id="UP000010792">
    <property type="component" value="Chromosome"/>
</dbReference>
<sequence>MKAFILKENISRYQALLDQEQDEERRRRLEEMLASALRELTLVQARRSDLQRSDDPIHAAAQSSMFSQGRRQK</sequence>
<feature type="region of interest" description="Disordered" evidence="2">
    <location>
        <begin position="48"/>
        <end position="73"/>
    </location>
</feature>
<dbReference type="RefSeq" id="WP_052639772.1">
    <property type="nucleotide sequence ID" value="NZ_FO082820.1"/>
</dbReference>
<dbReference type="KEGG" id="rht:NT26_3074"/>
<evidence type="ECO:0000256" key="2">
    <source>
        <dbReference type="SAM" id="MobiDB-lite"/>
    </source>
</evidence>
<name>L0NI67_9HYPH</name>